<dbReference type="Proteomes" id="UP001456524">
    <property type="component" value="Unassembled WGS sequence"/>
</dbReference>
<gene>
    <name evidence="2" type="ORF">IWX90DRAFT_413801</name>
</gene>
<feature type="compositionally biased region" description="Acidic residues" evidence="1">
    <location>
        <begin position="221"/>
        <end position="231"/>
    </location>
</feature>
<feature type="region of interest" description="Disordered" evidence="1">
    <location>
        <begin position="155"/>
        <end position="178"/>
    </location>
</feature>
<evidence type="ECO:0000256" key="1">
    <source>
        <dbReference type="SAM" id="MobiDB-lite"/>
    </source>
</evidence>
<feature type="compositionally biased region" description="Low complexity" evidence="1">
    <location>
        <begin position="333"/>
        <end position="346"/>
    </location>
</feature>
<feature type="region of interest" description="Disordered" evidence="1">
    <location>
        <begin position="369"/>
        <end position="399"/>
    </location>
</feature>
<comment type="caution">
    <text evidence="2">The sequence shown here is derived from an EMBL/GenBank/DDBJ whole genome shotgun (WGS) entry which is preliminary data.</text>
</comment>
<evidence type="ECO:0000313" key="3">
    <source>
        <dbReference type="Proteomes" id="UP001456524"/>
    </source>
</evidence>
<proteinExistence type="predicted"/>
<accession>A0ABR1XVD4</accession>
<reference evidence="2 3" key="1">
    <citation type="journal article" date="2022" name="G3 (Bethesda)">
        <title>Enemy or ally: a genomic approach to elucidate the lifestyle of Phyllosticta citrichinaensis.</title>
        <authorList>
            <person name="Buijs V.A."/>
            <person name="Groenewald J.Z."/>
            <person name="Haridas S."/>
            <person name="LaButti K.M."/>
            <person name="Lipzen A."/>
            <person name="Martin F.M."/>
            <person name="Barry K."/>
            <person name="Grigoriev I.V."/>
            <person name="Crous P.W."/>
            <person name="Seidl M.F."/>
        </authorList>
    </citation>
    <scope>NUCLEOTIDE SEQUENCE [LARGE SCALE GENOMIC DNA]</scope>
    <source>
        <strain evidence="2 3">CBS 129764</strain>
    </source>
</reference>
<organism evidence="2 3">
    <name type="scientific">Phyllosticta citrichinensis</name>
    <dbReference type="NCBI Taxonomy" id="1130410"/>
    <lineage>
        <taxon>Eukaryota</taxon>
        <taxon>Fungi</taxon>
        <taxon>Dikarya</taxon>
        <taxon>Ascomycota</taxon>
        <taxon>Pezizomycotina</taxon>
        <taxon>Dothideomycetes</taxon>
        <taxon>Dothideomycetes incertae sedis</taxon>
        <taxon>Botryosphaeriales</taxon>
        <taxon>Phyllostictaceae</taxon>
        <taxon>Phyllosticta</taxon>
    </lineage>
</organism>
<sequence>MPPKRRTFPGDLRTAEGTRSFIASLRSLTVSELEDDLSWIAAKSKLERVSEEQRFAGYRAIFEAIGLAGSLVHARLTDIFAIAQSDKAAKKAAGTAIVQALFGEFRVVEKRRRPKEEKIRTSLFTMSVAWGEDVAARYKKLSQPTLEHMAAISNSAPHNDRIRKGTAGNLPRGNGISNGDAKLAKRRITEAGGNAYENDAIPVPSLNDELLKTHDLRMSQADEEQDNEEAEQGDHKAQNEDEQNDENEEQQNEEQQNQDQQNEDQQDEDQKDENGDSQDEEEQQQGDEEQKDAEESKEDEERQQNDEEHQDEQPLVPHRNLRAKGHQKRRMRSAMSFGSSSSNSCDRSWAMMHSWQEKWSWARTKGWSTTWSRRKGSPMTVQSRPPAAEGLSPPSSSIAVGGFASFGSGLIGALENATNREHSAPVCRRACEWDDNKEHP</sequence>
<feature type="compositionally biased region" description="Acidic residues" evidence="1">
    <location>
        <begin position="240"/>
        <end position="252"/>
    </location>
</feature>
<name>A0ABR1XVD4_9PEZI</name>
<evidence type="ECO:0000313" key="2">
    <source>
        <dbReference type="EMBL" id="KAK8169361.1"/>
    </source>
</evidence>
<feature type="compositionally biased region" description="Acidic residues" evidence="1">
    <location>
        <begin position="261"/>
        <end position="298"/>
    </location>
</feature>
<protein>
    <submittedName>
        <fullName evidence="2">Uncharacterized protein</fullName>
    </submittedName>
</protein>
<dbReference type="EMBL" id="JBBWUH010000004">
    <property type="protein sequence ID" value="KAK8169361.1"/>
    <property type="molecule type" value="Genomic_DNA"/>
</dbReference>
<feature type="region of interest" description="Disordered" evidence="1">
    <location>
        <begin position="219"/>
        <end position="346"/>
    </location>
</feature>
<keyword evidence="3" id="KW-1185">Reference proteome</keyword>
<feature type="compositionally biased region" description="Basic residues" evidence="1">
    <location>
        <begin position="319"/>
        <end position="332"/>
    </location>
</feature>